<feature type="compositionally biased region" description="Pro residues" evidence="1">
    <location>
        <begin position="20"/>
        <end position="37"/>
    </location>
</feature>
<dbReference type="STRING" id="5627.A0A1C7LKT2"/>
<dbReference type="InterPro" id="IPR046521">
    <property type="entry name" value="DUF6698"/>
</dbReference>
<organism evidence="2 3">
    <name type="scientific">Grifola frondosa</name>
    <name type="common">Maitake</name>
    <name type="synonym">Polyporus frondosus</name>
    <dbReference type="NCBI Taxonomy" id="5627"/>
    <lineage>
        <taxon>Eukaryota</taxon>
        <taxon>Fungi</taxon>
        <taxon>Dikarya</taxon>
        <taxon>Basidiomycota</taxon>
        <taxon>Agaricomycotina</taxon>
        <taxon>Agaricomycetes</taxon>
        <taxon>Polyporales</taxon>
        <taxon>Grifolaceae</taxon>
        <taxon>Grifola</taxon>
    </lineage>
</organism>
<evidence type="ECO:0000313" key="2">
    <source>
        <dbReference type="EMBL" id="OBZ65365.1"/>
    </source>
</evidence>
<evidence type="ECO:0000256" key="1">
    <source>
        <dbReference type="SAM" id="MobiDB-lite"/>
    </source>
</evidence>
<reference evidence="2 3" key="1">
    <citation type="submission" date="2016-03" db="EMBL/GenBank/DDBJ databases">
        <title>Whole genome sequencing of Grifola frondosa 9006-11.</title>
        <authorList>
            <person name="Min B."/>
            <person name="Park H."/>
            <person name="Kim J.-G."/>
            <person name="Cho H."/>
            <person name="Oh Y.-L."/>
            <person name="Kong W.-S."/>
            <person name="Choi I.-G."/>
        </authorList>
    </citation>
    <scope>NUCLEOTIDE SEQUENCE [LARGE SCALE GENOMIC DNA]</scope>
    <source>
        <strain evidence="2 3">9006-11</strain>
    </source>
</reference>
<sequence length="319" mass="35562">MPSHQHATASMPKRRVGNPVPAPVSAPTPRAPQPAPLPENSLSSSDDDTDPEGKGTTSKSAQALRNAARLIPWSIDLFILSLQVFQVGMHPEGDVSRSLSPVDEDEDEDEDDVIERERLRAEKWAEMERQYNMLLALIPGLKKEIERLEDDEPEALHTLADFLDDMVHKAHSDDVGALHYMVLNYFPKGPKYPPLDTDLKDRRGFENVTTGQFCASVHDGDTEVTADDYPSFLYDQDEYDPEAIDKGFLRGALLVMCFKSLFLGPRNAKKHAGKKENGPGKLSLAQKYNITSVTPRLIAYIAVLVHFVLNSQAQWAQID</sequence>
<name>A0A1C7LKT2_GRIFR</name>
<feature type="compositionally biased region" description="Acidic residues" evidence="1">
    <location>
        <begin position="102"/>
        <end position="112"/>
    </location>
</feature>
<feature type="region of interest" description="Disordered" evidence="1">
    <location>
        <begin position="1"/>
        <end position="61"/>
    </location>
</feature>
<gene>
    <name evidence="2" type="ORF">A0H81_14651</name>
</gene>
<dbReference type="Proteomes" id="UP000092993">
    <property type="component" value="Unassembled WGS sequence"/>
</dbReference>
<accession>A0A1C7LKT2</accession>
<protein>
    <submittedName>
        <fullName evidence="2">Uncharacterized protein</fullName>
    </submittedName>
</protein>
<keyword evidence="3" id="KW-1185">Reference proteome</keyword>
<proteinExistence type="predicted"/>
<dbReference type="AlphaFoldDB" id="A0A1C7LKT2"/>
<dbReference type="OrthoDB" id="2803957at2759"/>
<comment type="caution">
    <text evidence="2">The sequence shown here is derived from an EMBL/GenBank/DDBJ whole genome shotgun (WGS) entry which is preliminary data.</text>
</comment>
<evidence type="ECO:0000313" key="3">
    <source>
        <dbReference type="Proteomes" id="UP000092993"/>
    </source>
</evidence>
<dbReference type="Pfam" id="PF20414">
    <property type="entry name" value="DUF6698"/>
    <property type="match status" value="1"/>
</dbReference>
<dbReference type="EMBL" id="LUGG01000045">
    <property type="protein sequence ID" value="OBZ65365.1"/>
    <property type="molecule type" value="Genomic_DNA"/>
</dbReference>
<feature type="region of interest" description="Disordered" evidence="1">
    <location>
        <begin position="93"/>
        <end position="112"/>
    </location>
</feature>